<name>A0AAV7L0Y7_PLEWA</name>
<comment type="caution">
    <text evidence="2">The sequence shown here is derived from an EMBL/GenBank/DDBJ whole genome shotgun (WGS) entry which is preliminary data.</text>
</comment>
<reference evidence="2" key="1">
    <citation type="journal article" date="2022" name="bioRxiv">
        <title>Sequencing and chromosome-scale assembly of the giantPleurodeles waltlgenome.</title>
        <authorList>
            <person name="Brown T."/>
            <person name="Elewa A."/>
            <person name="Iarovenko S."/>
            <person name="Subramanian E."/>
            <person name="Araus A.J."/>
            <person name="Petzold A."/>
            <person name="Susuki M."/>
            <person name="Suzuki K.-i.T."/>
            <person name="Hayashi T."/>
            <person name="Toyoda A."/>
            <person name="Oliveira C."/>
            <person name="Osipova E."/>
            <person name="Leigh N.D."/>
            <person name="Simon A."/>
            <person name="Yun M.H."/>
        </authorList>
    </citation>
    <scope>NUCLEOTIDE SEQUENCE</scope>
    <source>
        <strain evidence="2">20211129_DDA</strain>
        <tissue evidence="2">Liver</tissue>
    </source>
</reference>
<protein>
    <submittedName>
        <fullName evidence="2">Uncharacterized protein</fullName>
    </submittedName>
</protein>
<gene>
    <name evidence="2" type="ORF">NDU88_005499</name>
</gene>
<evidence type="ECO:0000313" key="2">
    <source>
        <dbReference type="EMBL" id="KAJ1085366.1"/>
    </source>
</evidence>
<feature type="region of interest" description="Disordered" evidence="1">
    <location>
        <begin position="1"/>
        <end position="20"/>
    </location>
</feature>
<dbReference type="AlphaFoldDB" id="A0AAV7L0Y7"/>
<dbReference type="EMBL" id="JANPWB010000016">
    <property type="protein sequence ID" value="KAJ1085366.1"/>
    <property type="molecule type" value="Genomic_DNA"/>
</dbReference>
<accession>A0AAV7L0Y7</accession>
<proteinExistence type="predicted"/>
<keyword evidence="3" id="KW-1185">Reference proteome</keyword>
<sequence>MRLCSASQAGGDAAPPLVLGPAGTSSPHKFKQKCPALTDSQCAYVALAGLVLMLIRPLWWRERTRWSELSRPGLWNRLMTPDQDGLWGPTVTPGVVGDRGPRNLRAPAAELLGALCRVSWAGERGGVRSQARRRP</sequence>
<dbReference type="Proteomes" id="UP001066276">
    <property type="component" value="Chromosome 12"/>
</dbReference>
<evidence type="ECO:0000313" key="3">
    <source>
        <dbReference type="Proteomes" id="UP001066276"/>
    </source>
</evidence>
<organism evidence="2 3">
    <name type="scientific">Pleurodeles waltl</name>
    <name type="common">Iberian ribbed newt</name>
    <dbReference type="NCBI Taxonomy" id="8319"/>
    <lineage>
        <taxon>Eukaryota</taxon>
        <taxon>Metazoa</taxon>
        <taxon>Chordata</taxon>
        <taxon>Craniata</taxon>
        <taxon>Vertebrata</taxon>
        <taxon>Euteleostomi</taxon>
        <taxon>Amphibia</taxon>
        <taxon>Batrachia</taxon>
        <taxon>Caudata</taxon>
        <taxon>Salamandroidea</taxon>
        <taxon>Salamandridae</taxon>
        <taxon>Pleurodelinae</taxon>
        <taxon>Pleurodeles</taxon>
    </lineage>
</organism>
<evidence type="ECO:0000256" key="1">
    <source>
        <dbReference type="SAM" id="MobiDB-lite"/>
    </source>
</evidence>